<dbReference type="EMBL" id="FNXY01000001">
    <property type="protein sequence ID" value="SEI46042.1"/>
    <property type="molecule type" value="Genomic_DNA"/>
</dbReference>
<sequence length="83" mass="9196">MEAEKEFSFDDMVRLNSELEGSDLLKDHSEGITALNLPIIPQLCPLYRKIRPFLAGILAIPFIPGNIKAAVRALMSILDTLCP</sequence>
<dbReference type="AlphaFoldDB" id="A0A1H6R4B8"/>
<proteinExistence type="predicted"/>
<dbReference type="OrthoDB" id="1496280at2"/>
<keyword evidence="2" id="KW-1185">Reference proteome</keyword>
<protein>
    <submittedName>
        <fullName evidence="1">Uncharacterized protein</fullName>
    </submittedName>
</protein>
<evidence type="ECO:0000313" key="1">
    <source>
        <dbReference type="EMBL" id="SEI46042.1"/>
    </source>
</evidence>
<evidence type="ECO:0000313" key="2">
    <source>
        <dbReference type="Proteomes" id="UP000199532"/>
    </source>
</evidence>
<dbReference type="Proteomes" id="UP000199532">
    <property type="component" value="Unassembled WGS sequence"/>
</dbReference>
<gene>
    <name evidence="1" type="ORF">SAMN04487995_0914</name>
</gene>
<organism evidence="1 2">
    <name type="scientific">Dyadobacter koreensis</name>
    <dbReference type="NCBI Taxonomy" id="408657"/>
    <lineage>
        <taxon>Bacteria</taxon>
        <taxon>Pseudomonadati</taxon>
        <taxon>Bacteroidota</taxon>
        <taxon>Cytophagia</taxon>
        <taxon>Cytophagales</taxon>
        <taxon>Spirosomataceae</taxon>
        <taxon>Dyadobacter</taxon>
    </lineage>
</organism>
<reference evidence="1 2" key="1">
    <citation type="submission" date="2016-10" db="EMBL/GenBank/DDBJ databases">
        <authorList>
            <person name="de Groot N.N."/>
        </authorList>
    </citation>
    <scope>NUCLEOTIDE SEQUENCE [LARGE SCALE GENOMIC DNA]</scope>
    <source>
        <strain evidence="1 2">DSM 19938</strain>
    </source>
</reference>
<accession>A0A1H6R4B8</accession>
<name>A0A1H6R4B8_9BACT</name>
<dbReference type="RefSeq" id="WP_090332409.1">
    <property type="nucleotide sequence ID" value="NZ_FNXY01000001.1"/>
</dbReference>